<gene>
    <name evidence="2" type="ORF">HLI_20815</name>
</gene>
<dbReference type="Gene3D" id="3.40.630.30">
    <property type="match status" value="1"/>
</dbReference>
<dbReference type="InterPro" id="IPR016181">
    <property type="entry name" value="Acyl_CoA_acyltransferase"/>
</dbReference>
<dbReference type="RefSeq" id="WP_128526745.1">
    <property type="nucleotide sequence ID" value="NZ_CP026118.1"/>
</dbReference>
<organism evidence="2 3">
    <name type="scientific">Halobacillus litoralis</name>
    <dbReference type="NCBI Taxonomy" id="45668"/>
    <lineage>
        <taxon>Bacteria</taxon>
        <taxon>Bacillati</taxon>
        <taxon>Bacillota</taxon>
        <taxon>Bacilli</taxon>
        <taxon>Bacillales</taxon>
        <taxon>Bacillaceae</taxon>
        <taxon>Halobacillus</taxon>
    </lineage>
</organism>
<proteinExistence type="predicted"/>
<reference evidence="2 3" key="1">
    <citation type="submission" date="2018-01" db="EMBL/GenBank/DDBJ databases">
        <title>The whole genome sequencing and assembly of Halobacillus litoralis ERB031 strain.</title>
        <authorList>
            <person name="Lee S.-J."/>
            <person name="Park M.-K."/>
            <person name="Kim J.-Y."/>
            <person name="Lee Y.-J."/>
            <person name="Yi H."/>
            <person name="Bahn Y.-S."/>
            <person name="Kim J.F."/>
            <person name="Lee D.-W."/>
        </authorList>
    </citation>
    <scope>NUCLEOTIDE SEQUENCE [LARGE SCALE GENOMIC DNA]</scope>
    <source>
        <strain evidence="2 3">ERB 031</strain>
    </source>
</reference>
<dbReference type="SUPFAM" id="SSF55729">
    <property type="entry name" value="Acyl-CoA N-acyltransferases (Nat)"/>
    <property type="match status" value="1"/>
</dbReference>
<dbReference type="Proteomes" id="UP000287756">
    <property type="component" value="Chromosome"/>
</dbReference>
<dbReference type="GO" id="GO:0005737">
    <property type="term" value="C:cytoplasm"/>
    <property type="evidence" value="ECO:0007669"/>
    <property type="project" value="TreeGrafter"/>
</dbReference>
<accession>A0A410MIC2</accession>
<evidence type="ECO:0000313" key="3">
    <source>
        <dbReference type="Proteomes" id="UP000287756"/>
    </source>
</evidence>
<dbReference type="Pfam" id="PF13302">
    <property type="entry name" value="Acetyltransf_3"/>
    <property type="match status" value="1"/>
</dbReference>
<dbReference type="EMBL" id="CP026118">
    <property type="protein sequence ID" value="QAS54484.1"/>
    <property type="molecule type" value="Genomic_DNA"/>
</dbReference>
<dbReference type="InterPro" id="IPR051908">
    <property type="entry name" value="Ribosomal_N-acetyltransferase"/>
</dbReference>
<keyword evidence="2" id="KW-0808">Transferase</keyword>
<dbReference type="PROSITE" id="PS51186">
    <property type="entry name" value="GNAT"/>
    <property type="match status" value="1"/>
</dbReference>
<dbReference type="KEGG" id="hli:HLI_20815"/>
<dbReference type="PANTHER" id="PTHR43441">
    <property type="entry name" value="RIBOSOMAL-PROTEIN-SERINE ACETYLTRANSFERASE"/>
    <property type="match status" value="1"/>
</dbReference>
<name>A0A410MIC2_9BACI</name>
<feature type="domain" description="N-acetyltransferase" evidence="1">
    <location>
        <begin position="28"/>
        <end position="187"/>
    </location>
</feature>
<dbReference type="OrthoDB" id="9799321at2"/>
<protein>
    <submittedName>
        <fullName evidence="2">GNAT family N-acetyltransferase</fullName>
    </submittedName>
</protein>
<evidence type="ECO:0000259" key="1">
    <source>
        <dbReference type="PROSITE" id="PS51186"/>
    </source>
</evidence>
<sequence length="187" mass="21467">MNPIMKDVKTSIETERLLLRRPEAGDGAVINEAIRESIHELKPWLVFAQKLPSTEETEENARRAHAKFLTRESLRYLVFLKEGDVYIGTTGFPDIDWDIPKLEIGYWVDTRHSGKGYMREAVGAMTQYALNELKFARLEIRCESENMKSRAIPEALGYDLEGVLRNEDLSVDGERLTDTCIYAKIRT</sequence>
<dbReference type="AlphaFoldDB" id="A0A410MIC2"/>
<evidence type="ECO:0000313" key="2">
    <source>
        <dbReference type="EMBL" id="QAS54484.1"/>
    </source>
</evidence>
<dbReference type="InterPro" id="IPR000182">
    <property type="entry name" value="GNAT_dom"/>
</dbReference>
<dbReference type="PANTHER" id="PTHR43441:SF3">
    <property type="entry name" value="ACETYLTRANSFERASE"/>
    <property type="match status" value="1"/>
</dbReference>
<dbReference type="GO" id="GO:0008999">
    <property type="term" value="F:protein-N-terminal-alanine acetyltransferase activity"/>
    <property type="evidence" value="ECO:0007669"/>
    <property type="project" value="TreeGrafter"/>
</dbReference>
<dbReference type="GO" id="GO:1990189">
    <property type="term" value="F:protein N-terminal-serine acetyltransferase activity"/>
    <property type="evidence" value="ECO:0007669"/>
    <property type="project" value="TreeGrafter"/>
</dbReference>